<organism evidence="1 2">
    <name type="scientific">Prescottella agglutinans</name>
    <dbReference type="NCBI Taxonomy" id="1644129"/>
    <lineage>
        <taxon>Bacteria</taxon>
        <taxon>Bacillati</taxon>
        <taxon>Actinomycetota</taxon>
        <taxon>Actinomycetes</taxon>
        <taxon>Mycobacteriales</taxon>
        <taxon>Nocardiaceae</taxon>
        <taxon>Prescottella</taxon>
    </lineage>
</organism>
<comment type="caution">
    <text evidence="1">The sequence shown here is derived from an EMBL/GenBank/DDBJ whole genome shotgun (WGS) entry which is preliminary data.</text>
</comment>
<gene>
    <name evidence="1" type="ORF">M2280_006197</name>
</gene>
<dbReference type="Proteomes" id="UP001160334">
    <property type="component" value="Unassembled WGS sequence"/>
</dbReference>
<reference evidence="1 2" key="1">
    <citation type="submission" date="2023-04" db="EMBL/GenBank/DDBJ databases">
        <title>Forest soil microbial communities from Buena Vista Peninsula, Colon Province, Panama.</title>
        <authorList>
            <person name="Bouskill N."/>
        </authorList>
    </citation>
    <scope>NUCLEOTIDE SEQUENCE [LARGE SCALE GENOMIC DNA]</scope>
    <source>
        <strain evidence="1 2">CFH S0262</strain>
    </source>
</reference>
<name>A0ABT6MKT4_9NOCA</name>
<evidence type="ECO:0000313" key="2">
    <source>
        <dbReference type="Proteomes" id="UP001160334"/>
    </source>
</evidence>
<sequence>MECYKCFRKVHECSTCKGYAGKTCRKCNGTGYVCGTHDGFWKR</sequence>
<evidence type="ECO:0000313" key="1">
    <source>
        <dbReference type="EMBL" id="MDH6284933.1"/>
    </source>
</evidence>
<proteinExistence type="predicted"/>
<keyword evidence="2" id="KW-1185">Reference proteome</keyword>
<dbReference type="EMBL" id="JARXVC010000031">
    <property type="protein sequence ID" value="MDH6284933.1"/>
    <property type="molecule type" value="Genomic_DNA"/>
</dbReference>
<accession>A0ABT6MKT4</accession>
<protein>
    <submittedName>
        <fullName evidence="1">DnaJ-class molecular chaperone</fullName>
    </submittedName>
</protein>